<proteinExistence type="predicted"/>
<protein>
    <submittedName>
        <fullName evidence="1">Uncharacterized protein</fullName>
    </submittedName>
</protein>
<gene>
    <name evidence="1" type="ORF">OUZ56_030227</name>
</gene>
<evidence type="ECO:0000313" key="1">
    <source>
        <dbReference type="EMBL" id="KAK4015244.1"/>
    </source>
</evidence>
<accession>A0ABQ9ZQP7</accession>
<organism evidence="1 2">
    <name type="scientific">Daphnia magna</name>
    <dbReference type="NCBI Taxonomy" id="35525"/>
    <lineage>
        <taxon>Eukaryota</taxon>
        <taxon>Metazoa</taxon>
        <taxon>Ecdysozoa</taxon>
        <taxon>Arthropoda</taxon>
        <taxon>Crustacea</taxon>
        <taxon>Branchiopoda</taxon>
        <taxon>Diplostraca</taxon>
        <taxon>Cladocera</taxon>
        <taxon>Anomopoda</taxon>
        <taxon>Daphniidae</taxon>
        <taxon>Daphnia</taxon>
    </lineage>
</organism>
<dbReference type="Proteomes" id="UP001234178">
    <property type="component" value="Unassembled WGS sequence"/>
</dbReference>
<name>A0ABQ9ZQP7_9CRUS</name>
<evidence type="ECO:0000313" key="2">
    <source>
        <dbReference type="Proteomes" id="UP001234178"/>
    </source>
</evidence>
<dbReference type="EMBL" id="JAOYFB010000005">
    <property type="protein sequence ID" value="KAK4015244.1"/>
    <property type="molecule type" value="Genomic_DNA"/>
</dbReference>
<sequence>MLTDEEIKKVLLYCEFSVRKRKRTLEELQPTYASVLRRKALRVIKDWCTQGVPTRIWNNVKSDPNLVLRFNLKPMEEMQSQFQLDVNASNDNQEIASIIDENSLVEENDDSVDHQSKDTTINEFEENALSGNSAGLIHRDADLMQFVDLYYKNASILPKNLQKRIEAFDVYSITEKAKATLRGEKIVVPELCLEKTPHFNTDINIDEAKLNEDENAPTITPILGRIHSIQSDAKSLDNITFWRLQFSSSVFMLERRGEMVNRTILLRNVNAPARTDADFLTYHVNDYSIDEHLKDPKDVSPFLNVNLPMVSGFVIDPMHTVIEGAFGRRLEGFVFVPAEGKLTSTQIAEANKRIKFFHLCRPYGFDRFVDKLEKCKNYKIHVKLEIVARKFVSLENAHVQPYRSSDHNIFSAHTLSAPTFFRYPSQVFCKMMALPLNPTPPISFENEELRWKLEKTEKAFYRTAASVLITAKERPKDPPAQVHGDLIESAGSHIKMQAVDASRDLEQVRNAQRLAREKNRISHDAQFNAYEVGIDKNFLRKLEYLLSVNMACMDFGYNNDNHCNSFDTASVEVS</sequence>
<reference evidence="1 2" key="1">
    <citation type="journal article" date="2023" name="Nucleic Acids Res.">
        <title>The hologenome of Daphnia magna reveals possible DNA methylation and microbiome-mediated evolution of the host genome.</title>
        <authorList>
            <person name="Chaturvedi A."/>
            <person name="Li X."/>
            <person name="Dhandapani V."/>
            <person name="Marshall H."/>
            <person name="Kissane S."/>
            <person name="Cuenca-Cambronero M."/>
            <person name="Asole G."/>
            <person name="Calvet F."/>
            <person name="Ruiz-Romero M."/>
            <person name="Marangio P."/>
            <person name="Guigo R."/>
            <person name="Rago D."/>
            <person name="Mirbahai L."/>
            <person name="Eastwood N."/>
            <person name="Colbourne J.K."/>
            <person name="Zhou J."/>
            <person name="Mallon E."/>
            <person name="Orsini L."/>
        </authorList>
    </citation>
    <scope>NUCLEOTIDE SEQUENCE [LARGE SCALE GENOMIC DNA]</scope>
    <source>
        <strain evidence="1">LRV0_1</strain>
    </source>
</reference>
<keyword evidence="2" id="KW-1185">Reference proteome</keyword>
<comment type="caution">
    <text evidence="1">The sequence shown here is derived from an EMBL/GenBank/DDBJ whole genome shotgun (WGS) entry which is preliminary data.</text>
</comment>